<dbReference type="EMBL" id="FOAB01000009">
    <property type="protein sequence ID" value="SEM12049.1"/>
    <property type="molecule type" value="Genomic_DNA"/>
</dbReference>
<organism evidence="1 2">
    <name type="scientific">Aquimarina amphilecti</name>
    <dbReference type="NCBI Taxonomy" id="1038014"/>
    <lineage>
        <taxon>Bacteria</taxon>
        <taxon>Pseudomonadati</taxon>
        <taxon>Bacteroidota</taxon>
        <taxon>Flavobacteriia</taxon>
        <taxon>Flavobacteriales</taxon>
        <taxon>Flavobacteriaceae</taxon>
        <taxon>Aquimarina</taxon>
    </lineage>
</organism>
<evidence type="ECO:0000313" key="1">
    <source>
        <dbReference type="EMBL" id="SEM12049.1"/>
    </source>
</evidence>
<dbReference type="Proteomes" id="UP000198521">
    <property type="component" value="Unassembled WGS sequence"/>
</dbReference>
<reference evidence="2" key="1">
    <citation type="submission" date="2016-10" db="EMBL/GenBank/DDBJ databases">
        <authorList>
            <person name="Varghese N."/>
            <person name="Submissions S."/>
        </authorList>
    </citation>
    <scope>NUCLEOTIDE SEQUENCE [LARGE SCALE GENOMIC DNA]</scope>
    <source>
        <strain evidence="2">DSM 25232 / NCIMB 14723 / 92V</strain>
    </source>
</reference>
<dbReference type="InterPro" id="IPR054207">
    <property type="entry name" value="DUF6913"/>
</dbReference>
<dbReference type="RefSeq" id="WP_244543064.1">
    <property type="nucleotide sequence ID" value="NZ_FOAB01000009.1"/>
</dbReference>
<keyword evidence="2" id="KW-1185">Reference proteome</keyword>
<name>A0A1H7VT51_AQUAM</name>
<dbReference type="Pfam" id="PF21857">
    <property type="entry name" value="DUF6913"/>
    <property type="match status" value="1"/>
</dbReference>
<evidence type="ECO:0000313" key="2">
    <source>
        <dbReference type="Proteomes" id="UP000198521"/>
    </source>
</evidence>
<accession>A0A1H7VT51</accession>
<protein>
    <submittedName>
        <fullName evidence="1">Uncharacterized protein</fullName>
    </submittedName>
</protein>
<dbReference type="AlphaFoldDB" id="A0A1H7VT51"/>
<proteinExistence type="predicted"/>
<dbReference type="STRING" id="1038014.SAMN04487910_4169"/>
<sequence length="174" mass="19473">MILKGLKRNALKKSIESHIKTRKSRAKEVSSIKSLAVLIDASQSVNVLSLVKLANELGVKSDRLKVMGYKEDQKEISDDKDAAYYNDKSFGVGGAIKSNSLKDFINEDYDVLINFYSESKQELDYIAAASKAKFKVGFAEIDNRINDLVIGSSDQNTNLFISELKKYLKILQII</sequence>
<gene>
    <name evidence="1" type="ORF">SAMN04487910_4169</name>
</gene>